<keyword evidence="2" id="KW-1185">Reference proteome</keyword>
<accession>A0A8H7QGI7</accession>
<name>A0A8H7QGI7_9FUNG</name>
<gene>
    <name evidence="1" type="ORF">INT47_010124</name>
</gene>
<reference evidence="1" key="1">
    <citation type="submission" date="2020-12" db="EMBL/GenBank/DDBJ databases">
        <title>Metabolic potential, ecology and presence of endohyphal bacteria is reflected in genomic diversity of Mucoromycotina.</title>
        <authorList>
            <person name="Muszewska A."/>
            <person name="Okrasinska A."/>
            <person name="Steczkiewicz K."/>
            <person name="Drgas O."/>
            <person name="Orlowska M."/>
            <person name="Perlinska-Lenart U."/>
            <person name="Aleksandrzak-Piekarczyk T."/>
            <person name="Szatraj K."/>
            <person name="Zielenkiewicz U."/>
            <person name="Pilsyk S."/>
            <person name="Malc E."/>
            <person name="Mieczkowski P."/>
            <person name="Kruszewska J.S."/>
            <person name="Biernat P."/>
            <person name="Pawlowska J."/>
        </authorList>
    </citation>
    <scope>NUCLEOTIDE SEQUENCE</scope>
    <source>
        <strain evidence="1">WA0000017839</strain>
    </source>
</reference>
<organism evidence="1 2">
    <name type="scientific">Mucor saturninus</name>
    <dbReference type="NCBI Taxonomy" id="64648"/>
    <lineage>
        <taxon>Eukaryota</taxon>
        <taxon>Fungi</taxon>
        <taxon>Fungi incertae sedis</taxon>
        <taxon>Mucoromycota</taxon>
        <taxon>Mucoromycotina</taxon>
        <taxon>Mucoromycetes</taxon>
        <taxon>Mucorales</taxon>
        <taxon>Mucorineae</taxon>
        <taxon>Mucoraceae</taxon>
        <taxon>Mucor</taxon>
    </lineage>
</organism>
<dbReference type="EMBL" id="JAEPRD010000318">
    <property type="protein sequence ID" value="KAG2192078.1"/>
    <property type="molecule type" value="Genomic_DNA"/>
</dbReference>
<evidence type="ECO:0008006" key="3">
    <source>
        <dbReference type="Google" id="ProtNLM"/>
    </source>
</evidence>
<evidence type="ECO:0000313" key="1">
    <source>
        <dbReference type="EMBL" id="KAG2192078.1"/>
    </source>
</evidence>
<dbReference type="OrthoDB" id="2288643at2759"/>
<protein>
    <recommendedName>
        <fullName evidence="3">Retrotransposon gag domain-containing protein</fullName>
    </recommendedName>
</protein>
<dbReference type="Proteomes" id="UP000603453">
    <property type="component" value="Unassembled WGS sequence"/>
</dbReference>
<sequence>MSNQCVVNRVEEANETIIKHAQVSKVVTRSLPLFRKEGLAAAGPEGHVFVDVKTSLMNFADVMNSHGIDLNDNYLRLLPPFLFGTTRIWNEDCINKFKSTYQRVPNWQEFSVAIQERYGLNAQEERNNCVRELNIITMLPTENIQAFIDCFNSLRRRVVDQVLPDVVICYSIATLYKSISMTSIH</sequence>
<dbReference type="AlphaFoldDB" id="A0A8H7QGI7"/>
<evidence type="ECO:0000313" key="2">
    <source>
        <dbReference type="Proteomes" id="UP000603453"/>
    </source>
</evidence>
<proteinExistence type="predicted"/>
<comment type="caution">
    <text evidence="1">The sequence shown here is derived from an EMBL/GenBank/DDBJ whole genome shotgun (WGS) entry which is preliminary data.</text>
</comment>